<feature type="zinc finger region" description="CR-type" evidence="1">
    <location>
        <begin position="117"/>
        <end position="211"/>
    </location>
</feature>
<dbReference type="RefSeq" id="WP_215760736.1">
    <property type="nucleotide sequence ID" value="NZ_JAHKBE010000066.1"/>
</dbReference>
<name>A0ABV1FTC2_9BACT</name>
<keyword evidence="1" id="KW-0862">Zinc</keyword>
<comment type="caution">
    <text evidence="4">The sequence shown here is derived from an EMBL/GenBank/DDBJ whole genome shotgun (WGS) entry which is preliminary data.</text>
</comment>
<dbReference type="PROSITE" id="PS51188">
    <property type="entry name" value="ZF_CR"/>
    <property type="match status" value="1"/>
</dbReference>
<keyword evidence="2" id="KW-0472">Membrane</keyword>
<keyword evidence="1" id="KW-0479">Metal-binding</keyword>
<feature type="transmembrane region" description="Helical" evidence="2">
    <location>
        <begin position="484"/>
        <end position="508"/>
    </location>
</feature>
<keyword evidence="2" id="KW-0812">Transmembrane</keyword>
<dbReference type="CDD" id="cd10719">
    <property type="entry name" value="DnaJ_zf"/>
    <property type="match status" value="1"/>
</dbReference>
<dbReference type="PANTHER" id="PTHR15852:SF54">
    <property type="entry name" value="PROTEIN SSUH2 HOMOLOG"/>
    <property type="match status" value="1"/>
</dbReference>
<sequence length="543" mass="61050">MSEYRKNAVRTLTAAQMQEFRKKANALCDAEKNYKGKRFGDTLEVVEAYDAPIYMAMLKAQRDRRTLYFSEPAPTSTYHYPTVVHFSQVDVAGMAPFPTRFTNMETKIDIPHSSETITCKHCGGEGTVTCRHCSGKGKVTVEERCTSCYGRGYNTATRREVRYVRNPDGRTVPEVTHVPIRETCTRCGGSGKIAHEELCPTCHGSRRVTCSVCNGSGRLERHMVMRHEQYVDISKRYITPDILSSNDKRELEQTLNKMSGEWSVRNSYDIQGTAFDSCEGLALPVVGGIVRDVTARQGSSNGNRLCFSTLYVAECSCTAIRYRFERKEYTAVIYGGTDTLFVATSPISDYFNELRDSIEKSAESTDYGQSWKKLKQLVESSQATNEDRHTLQRLERRLEETAMVGHFTGLVIAMVLLFPPLNCYLAYFNIVAPWTDLIYHYAYPAWADSTVRALVGLGLSFWIIKDGMLLSKFTWQHESGAARFWLGLANGIAAMLICTLLICIANYLGLIQLLIAFIILILGLISFLISIVIAIVMAVTRIF</sequence>
<feature type="transmembrane region" description="Helical" evidence="2">
    <location>
        <begin position="402"/>
        <end position="421"/>
    </location>
</feature>
<dbReference type="InterPro" id="IPR036410">
    <property type="entry name" value="HSP_DnaJ_Cys-rich_dom_sf"/>
</dbReference>
<keyword evidence="5" id="KW-1185">Reference proteome</keyword>
<keyword evidence="2" id="KW-1133">Transmembrane helix</keyword>
<feature type="transmembrane region" description="Helical" evidence="2">
    <location>
        <begin position="514"/>
        <end position="539"/>
    </location>
</feature>
<gene>
    <name evidence="4" type="ORF">AAAT34_11560</name>
</gene>
<evidence type="ECO:0000256" key="2">
    <source>
        <dbReference type="SAM" id="Phobius"/>
    </source>
</evidence>
<dbReference type="Gene3D" id="2.10.230.10">
    <property type="entry name" value="Heat shock protein DnaJ, cysteine-rich domain"/>
    <property type="match status" value="1"/>
</dbReference>
<feature type="transmembrane region" description="Helical" evidence="2">
    <location>
        <begin position="441"/>
        <end position="464"/>
    </location>
</feature>
<evidence type="ECO:0000313" key="5">
    <source>
        <dbReference type="Proteomes" id="UP001487296"/>
    </source>
</evidence>
<dbReference type="PANTHER" id="PTHR15852">
    <property type="entry name" value="PLASTID TRANSCRIPTIONALLY ACTIVE PROTEIN"/>
    <property type="match status" value="1"/>
</dbReference>
<accession>A0ABV1FTC2</accession>
<organism evidence="4 5">
    <name type="scientific">Hallella faecis</name>
    <dbReference type="NCBI Taxonomy" id="2841596"/>
    <lineage>
        <taxon>Bacteria</taxon>
        <taxon>Pseudomonadati</taxon>
        <taxon>Bacteroidota</taxon>
        <taxon>Bacteroidia</taxon>
        <taxon>Bacteroidales</taxon>
        <taxon>Prevotellaceae</taxon>
        <taxon>Hallella</taxon>
    </lineage>
</organism>
<dbReference type="Proteomes" id="UP001487296">
    <property type="component" value="Unassembled WGS sequence"/>
</dbReference>
<dbReference type="SUPFAM" id="SSF57938">
    <property type="entry name" value="DnaJ/Hsp40 cysteine-rich domain"/>
    <property type="match status" value="2"/>
</dbReference>
<proteinExistence type="predicted"/>
<evidence type="ECO:0000259" key="3">
    <source>
        <dbReference type="PROSITE" id="PS51188"/>
    </source>
</evidence>
<protein>
    <recommendedName>
        <fullName evidence="3">CR-type domain-containing protein</fullName>
    </recommendedName>
</protein>
<reference evidence="4 5" key="1">
    <citation type="submission" date="2024-04" db="EMBL/GenBank/DDBJ databases">
        <title>Human intestinal bacterial collection.</title>
        <authorList>
            <person name="Pauvert C."/>
            <person name="Hitch T.C.A."/>
            <person name="Clavel T."/>
        </authorList>
    </citation>
    <scope>NUCLEOTIDE SEQUENCE [LARGE SCALE GENOMIC DNA]</scope>
    <source>
        <strain evidence="4 5">CLA-AA-H145</strain>
    </source>
</reference>
<dbReference type="InterPro" id="IPR001305">
    <property type="entry name" value="HSP_DnaJ_Cys-rich_dom"/>
</dbReference>
<evidence type="ECO:0000313" key="4">
    <source>
        <dbReference type="EMBL" id="MEQ2487673.1"/>
    </source>
</evidence>
<dbReference type="EMBL" id="JBBNFP010000065">
    <property type="protein sequence ID" value="MEQ2487673.1"/>
    <property type="molecule type" value="Genomic_DNA"/>
</dbReference>
<keyword evidence="1" id="KW-0863">Zinc-finger</keyword>
<feature type="domain" description="CR-type" evidence="3">
    <location>
        <begin position="117"/>
        <end position="211"/>
    </location>
</feature>
<evidence type="ECO:0000256" key="1">
    <source>
        <dbReference type="PROSITE-ProRule" id="PRU00546"/>
    </source>
</evidence>